<dbReference type="STRING" id="370526.SAMN04489835_0356"/>
<keyword evidence="1" id="KW-0418">Kinase</keyword>
<evidence type="ECO:0000313" key="1">
    <source>
        <dbReference type="EMBL" id="SEH48443.1"/>
    </source>
</evidence>
<sequence length="264" mass="29161">MAEPRTDTADLIDEWRLRPDGGPFADPMVLPVRTEDGARAVLKLGASPHEHLVLRRWAGRGAVRLLRADPRRRAVLTERAGPRTLESLTDVDACRVVAELYRDLHVPAMPQLPSAPTLLAQWAEDFDALPRGAPIPHRLVEQASVRARELAGAPAETVVHGNLHYGTVLAADRAPWLAIAPRPVNGDPHFEIAPMLWTRWEEIADDARHGVQRRFYALVDAAGFDEDLARAWVVLRVVREATRALDGDAATLTRLVTLAKAVQD</sequence>
<dbReference type="GO" id="GO:0016301">
    <property type="term" value="F:kinase activity"/>
    <property type="evidence" value="ECO:0007669"/>
    <property type="project" value="UniProtKB-KW"/>
</dbReference>
<keyword evidence="1" id="KW-0808">Transferase</keyword>
<protein>
    <submittedName>
        <fullName evidence="1">Streptomycin 6-kinase</fullName>
    </submittedName>
</protein>
<dbReference type="GO" id="GO:0016773">
    <property type="term" value="F:phosphotransferase activity, alcohol group as acceptor"/>
    <property type="evidence" value="ECO:0007669"/>
    <property type="project" value="InterPro"/>
</dbReference>
<dbReference type="AlphaFoldDB" id="A0A1H6IGE7"/>
<dbReference type="InterPro" id="IPR011009">
    <property type="entry name" value="Kinase-like_dom_sf"/>
</dbReference>
<evidence type="ECO:0000313" key="2">
    <source>
        <dbReference type="Proteomes" id="UP000182915"/>
    </source>
</evidence>
<dbReference type="OrthoDB" id="3638028at2"/>
<reference evidence="2" key="1">
    <citation type="submission" date="2016-10" db="EMBL/GenBank/DDBJ databases">
        <authorList>
            <person name="Varghese N."/>
            <person name="Submissions S."/>
        </authorList>
    </citation>
    <scope>NUCLEOTIDE SEQUENCE [LARGE SCALE GENOMIC DNA]</scope>
    <source>
        <strain evidence="2">DSM 45405</strain>
    </source>
</reference>
<dbReference type="SUPFAM" id="SSF56112">
    <property type="entry name" value="Protein kinase-like (PK-like)"/>
    <property type="match status" value="1"/>
</dbReference>
<dbReference type="Pfam" id="PF04655">
    <property type="entry name" value="APH_6_hur"/>
    <property type="match status" value="1"/>
</dbReference>
<dbReference type="EMBL" id="LT629971">
    <property type="protein sequence ID" value="SEH48443.1"/>
    <property type="molecule type" value="Genomic_DNA"/>
</dbReference>
<accession>A0A1H6IGE7</accession>
<organism evidence="1 2">
    <name type="scientific">Mycolicibacterium rutilum</name>
    <name type="common">Mycobacterium rutilum</name>
    <dbReference type="NCBI Taxonomy" id="370526"/>
    <lineage>
        <taxon>Bacteria</taxon>
        <taxon>Bacillati</taxon>
        <taxon>Actinomycetota</taxon>
        <taxon>Actinomycetes</taxon>
        <taxon>Mycobacteriales</taxon>
        <taxon>Mycobacteriaceae</taxon>
        <taxon>Mycolicibacterium</taxon>
    </lineage>
</organism>
<dbReference type="RefSeq" id="WP_083405698.1">
    <property type="nucleotide sequence ID" value="NZ_LT629971.1"/>
</dbReference>
<dbReference type="Proteomes" id="UP000182915">
    <property type="component" value="Chromosome I"/>
</dbReference>
<gene>
    <name evidence="1" type="ORF">SAMN04489835_0356</name>
</gene>
<dbReference type="InterPro" id="IPR006748">
    <property type="entry name" value="NH2Glyco/OHUrea_AB-resist_kin"/>
</dbReference>
<proteinExistence type="predicted"/>
<name>A0A1H6IGE7_MYCRU</name>
<keyword evidence="2" id="KW-1185">Reference proteome</keyword>
<dbReference type="GO" id="GO:0019748">
    <property type="term" value="P:secondary metabolic process"/>
    <property type="evidence" value="ECO:0007669"/>
    <property type="project" value="InterPro"/>
</dbReference>